<gene>
    <name evidence="7" type="ORF">DGYR_LOCUS3760</name>
</gene>
<sequence>MTPRVIYCFRVTAILLIVVLLVILICKEWRSQVIGERLGNRKSTAYVDQWNYNWDLKSEQKKTGKKASVTRNVFLVRHGQFDKETGRLTDLGRQQANLTARRLKDIKHPFSNIYYSSMPRAEETAKIIHQTLNWAKAEADDGLREGGPVEPIPRLTHFKMSERSYHIDGPRMESTFRKYFYRHENSMKFQTYDLLVAHGNIVRFLLLRALQLPPAAWMRIALTHCSITWIMCHPDGTVSAFLVGDSGHLPKHLVTF</sequence>
<comment type="caution">
    <text evidence="7">The sequence shown here is derived from an EMBL/GenBank/DDBJ whole genome shotgun (WGS) entry which is preliminary data.</text>
</comment>
<evidence type="ECO:0000256" key="3">
    <source>
        <dbReference type="ARBA" id="ARBA00022801"/>
    </source>
</evidence>
<dbReference type="GO" id="GO:0005739">
    <property type="term" value="C:mitochondrion"/>
    <property type="evidence" value="ECO:0007669"/>
    <property type="project" value="TreeGrafter"/>
</dbReference>
<keyword evidence="3" id="KW-0378">Hydrolase</keyword>
<dbReference type="PANTHER" id="PTHR20935">
    <property type="entry name" value="PHOSPHOGLYCERATE MUTASE-RELATED"/>
    <property type="match status" value="1"/>
</dbReference>
<keyword evidence="6" id="KW-0812">Transmembrane</keyword>
<dbReference type="OrthoDB" id="2118094at2759"/>
<organism evidence="7 8">
    <name type="scientific">Dimorphilus gyrociliatus</name>
    <dbReference type="NCBI Taxonomy" id="2664684"/>
    <lineage>
        <taxon>Eukaryota</taxon>
        <taxon>Metazoa</taxon>
        <taxon>Spiralia</taxon>
        <taxon>Lophotrochozoa</taxon>
        <taxon>Annelida</taxon>
        <taxon>Polychaeta</taxon>
        <taxon>Polychaeta incertae sedis</taxon>
        <taxon>Dinophilidae</taxon>
        <taxon>Dimorphilus</taxon>
    </lineage>
</organism>
<dbReference type="EMBL" id="CAJFCJ010000005">
    <property type="protein sequence ID" value="CAD5114967.1"/>
    <property type="molecule type" value="Genomic_DNA"/>
</dbReference>
<keyword evidence="8" id="KW-1185">Reference proteome</keyword>
<evidence type="ECO:0000256" key="4">
    <source>
        <dbReference type="ARBA" id="ARBA00039765"/>
    </source>
</evidence>
<dbReference type="InterPro" id="IPR029033">
    <property type="entry name" value="His_PPase_superfam"/>
</dbReference>
<evidence type="ECO:0000313" key="7">
    <source>
        <dbReference type="EMBL" id="CAD5114967.1"/>
    </source>
</evidence>
<evidence type="ECO:0000256" key="1">
    <source>
        <dbReference type="ARBA" id="ARBA00006717"/>
    </source>
</evidence>
<keyword evidence="6" id="KW-1133">Transmembrane helix</keyword>
<protein>
    <recommendedName>
        <fullName evidence="4">Serine/threonine-protein phosphatase PGAM5, mitochondrial</fullName>
        <ecNumber evidence="2">3.1.3.16</ecNumber>
    </recommendedName>
    <alternativeName>
        <fullName evidence="5">Serine/threonine-protein phosphatase Pgam5, mitochondrial</fullName>
    </alternativeName>
</protein>
<feature type="transmembrane region" description="Helical" evidence="6">
    <location>
        <begin position="7"/>
        <end position="25"/>
    </location>
</feature>
<name>A0A7I8VFA6_9ANNE</name>
<dbReference type="GO" id="GO:0090141">
    <property type="term" value="P:positive regulation of mitochondrial fission"/>
    <property type="evidence" value="ECO:0007669"/>
    <property type="project" value="TreeGrafter"/>
</dbReference>
<dbReference type="InterPro" id="IPR051021">
    <property type="entry name" value="Mito_Ser/Thr_phosphatase"/>
</dbReference>
<evidence type="ECO:0000256" key="6">
    <source>
        <dbReference type="SAM" id="Phobius"/>
    </source>
</evidence>
<keyword evidence="6" id="KW-0472">Membrane</keyword>
<evidence type="ECO:0000256" key="2">
    <source>
        <dbReference type="ARBA" id="ARBA00013081"/>
    </source>
</evidence>
<dbReference type="Gene3D" id="3.40.50.1240">
    <property type="entry name" value="Phosphoglycerate mutase-like"/>
    <property type="match status" value="1"/>
</dbReference>
<reference evidence="7 8" key="1">
    <citation type="submission" date="2020-08" db="EMBL/GenBank/DDBJ databases">
        <authorList>
            <person name="Hejnol A."/>
        </authorList>
    </citation>
    <scope>NUCLEOTIDE SEQUENCE [LARGE SCALE GENOMIC DNA]</scope>
</reference>
<evidence type="ECO:0000256" key="5">
    <source>
        <dbReference type="ARBA" id="ARBA00040722"/>
    </source>
</evidence>
<accession>A0A7I8VFA6</accession>
<evidence type="ECO:0000313" key="8">
    <source>
        <dbReference type="Proteomes" id="UP000549394"/>
    </source>
</evidence>
<proteinExistence type="inferred from homology"/>
<dbReference type="EC" id="3.1.3.16" evidence="2"/>
<dbReference type="Proteomes" id="UP000549394">
    <property type="component" value="Unassembled WGS sequence"/>
</dbReference>
<dbReference type="InterPro" id="IPR013078">
    <property type="entry name" value="His_Pase_superF_clade-1"/>
</dbReference>
<dbReference type="AlphaFoldDB" id="A0A7I8VFA6"/>
<dbReference type="Pfam" id="PF00300">
    <property type="entry name" value="His_Phos_1"/>
    <property type="match status" value="1"/>
</dbReference>
<comment type="similarity">
    <text evidence="1">Belongs to the phosphoglycerate mutase family. BPG-dependent PGAM subfamily.</text>
</comment>
<dbReference type="SUPFAM" id="SSF53254">
    <property type="entry name" value="Phosphoglycerate mutase-like"/>
    <property type="match status" value="1"/>
</dbReference>
<dbReference type="GO" id="GO:0004722">
    <property type="term" value="F:protein serine/threonine phosphatase activity"/>
    <property type="evidence" value="ECO:0007669"/>
    <property type="project" value="UniProtKB-EC"/>
</dbReference>
<dbReference type="PANTHER" id="PTHR20935:SF0">
    <property type="entry name" value="SERINE_THREONINE-PROTEIN PHOSPHATASE PGAM5, MITOCHONDRIAL"/>
    <property type="match status" value="1"/>
</dbReference>
<dbReference type="CDD" id="cd07067">
    <property type="entry name" value="HP_PGM_like"/>
    <property type="match status" value="1"/>
</dbReference>
<dbReference type="SMART" id="SM00855">
    <property type="entry name" value="PGAM"/>
    <property type="match status" value="1"/>
</dbReference>